<reference evidence="2" key="1">
    <citation type="submission" date="2021-02" db="EMBL/GenBank/DDBJ databases">
        <title>Psilocybe cubensis genome.</title>
        <authorList>
            <person name="Mckernan K.J."/>
            <person name="Crawford S."/>
            <person name="Trippe A."/>
            <person name="Kane L.T."/>
            <person name="Mclaughlin S."/>
        </authorList>
    </citation>
    <scope>NUCLEOTIDE SEQUENCE [LARGE SCALE GENOMIC DNA]</scope>
    <source>
        <strain evidence="2">MGC-MH-2018</strain>
    </source>
</reference>
<dbReference type="PANTHER" id="PTHR38123:SF1">
    <property type="entry name" value="HYDROPHOBIC SURFACE BINDING PROTEIN"/>
    <property type="match status" value="1"/>
</dbReference>
<organism evidence="2">
    <name type="scientific">Psilocybe cubensis</name>
    <name type="common">Psychedelic mushroom</name>
    <name type="synonym">Stropharia cubensis</name>
    <dbReference type="NCBI Taxonomy" id="181762"/>
    <lineage>
        <taxon>Eukaryota</taxon>
        <taxon>Fungi</taxon>
        <taxon>Dikarya</taxon>
        <taxon>Basidiomycota</taxon>
        <taxon>Agaricomycotina</taxon>
        <taxon>Agaricomycetes</taxon>
        <taxon>Agaricomycetidae</taxon>
        <taxon>Agaricales</taxon>
        <taxon>Agaricineae</taxon>
        <taxon>Strophariaceae</taxon>
        <taxon>Psilocybe</taxon>
    </lineage>
</organism>
<name>A0A8H7XS85_PSICU</name>
<dbReference type="InterPro" id="IPR021054">
    <property type="entry name" value="Cell_wall_mannoprotein_1"/>
</dbReference>
<protein>
    <recommendedName>
        <fullName evidence="3">Antigenic cell wall galactomannoprotein</fullName>
    </recommendedName>
</protein>
<evidence type="ECO:0000256" key="1">
    <source>
        <dbReference type="SAM" id="SignalP"/>
    </source>
</evidence>
<dbReference type="EMBL" id="JAFIQS010000011">
    <property type="protein sequence ID" value="KAG5164874.1"/>
    <property type="molecule type" value="Genomic_DNA"/>
</dbReference>
<evidence type="ECO:0000313" key="2">
    <source>
        <dbReference type="EMBL" id="KAG5164874.1"/>
    </source>
</evidence>
<accession>A0A8H7XS85</accession>
<dbReference type="AlphaFoldDB" id="A0A8H7XS85"/>
<dbReference type="Gene3D" id="1.20.1280.140">
    <property type="match status" value="1"/>
</dbReference>
<gene>
    <name evidence="2" type="ORF">JR316_010520</name>
</gene>
<proteinExistence type="predicted"/>
<dbReference type="PANTHER" id="PTHR38123">
    <property type="entry name" value="CELL WALL SERINE-THREONINE-RICH GALACTOMANNOPROTEIN MP1 (AFU_ORTHOLOGUE AFUA_4G03240)"/>
    <property type="match status" value="1"/>
</dbReference>
<keyword evidence="1" id="KW-0732">Signal</keyword>
<comment type="caution">
    <text evidence="2">The sequence shown here is derived from an EMBL/GenBank/DDBJ whole genome shotgun (WGS) entry which is preliminary data.</text>
</comment>
<dbReference type="Pfam" id="PF12296">
    <property type="entry name" value="HsbA"/>
    <property type="match status" value="1"/>
</dbReference>
<sequence>MVHITPFFLLSIATGISLATPTERTVPQVLADINVVSTRVTSLDNAITAFPLTGGSLVAALGIHTSAGTVITSLKAATGNATGPVDEIDGNSILNAVQAFEPTIQHALAEIVVKKPAFVALPVGGLPLLILQDLRFLKGNTTEFSSALIENAPESLIPAATALQNGILESFDTAISAYT</sequence>
<feature type="signal peptide" evidence="1">
    <location>
        <begin position="1"/>
        <end position="19"/>
    </location>
</feature>
<dbReference type="GO" id="GO:0005576">
    <property type="term" value="C:extracellular region"/>
    <property type="evidence" value="ECO:0007669"/>
    <property type="project" value="TreeGrafter"/>
</dbReference>
<feature type="chain" id="PRO_5034183841" description="Antigenic cell wall galactomannoprotein" evidence="1">
    <location>
        <begin position="20"/>
        <end position="179"/>
    </location>
</feature>
<evidence type="ECO:0008006" key="3">
    <source>
        <dbReference type="Google" id="ProtNLM"/>
    </source>
</evidence>